<dbReference type="PANTHER" id="PTHR43384">
    <property type="entry name" value="SEPTUM SITE-DETERMINING PROTEIN MIND HOMOLOG, CHLOROPLASTIC-RELATED"/>
    <property type="match status" value="1"/>
</dbReference>
<organism evidence="3 4">
    <name type="scientific">Actinospica durhamensis</name>
    <dbReference type="NCBI Taxonomy" id="1508375"/>
    <lineage>
        <taxon>Bacteria</taxon>
        <taxon>Bacillati</taxon>
        <taxon>Actinomycetota</taxon>
        <taxon>Actinomycetes</taxon>
        <taxon>Catenulisporales</taxon>
        <taxon>Actinospicaceae</taxon>
        <taxon>Actinospica</taxon>
    </lineage>
</organism>
<dbReference type="InterPro" id="IPR027417">
    <property type="entry name" value="P-loop_NTPase"/>
</dbReference>
<evidence type="ECO:0008006" key="5">
    <source>
        <dbReference type="Google" id="ProtNLM"/>
    </source>
</evidence>
<dbReference type="Gene3D" id="3.40.50.300">
    <property type="entry name" value="P-loop containing nucleotide triphosphate hydrolases"/>
    <property type="match status" value="1"/>
</dbReference>
<protein>
    <recommendedName>
        <fullName evidence="5">AAA domain-containing protein</fullName>
    </recommendedName>
</protein>
<dbReference type="AlphaFoldDB" id="A0A941EV51"/>
<dbReference type="PANTHER" id="PTHR43384:SF6">
    <property type="entry name" value="SEPTUM SITE-DETERMINING PROTEIN MIND HOMOLOG, CHLOROPLASTIC"/>
    <property type="match status" value="1"/>
</dbReference>
<evidence type="ECO:0000256" key="2">
    <source>
        <dbReference type="ARBA" id="ARBA00022840"/>
    </source>
</evidence>
<keyword evidence="2" id="KW-0067">ATP-binding</keyword>
<sequence length="927" mass="101935">MLDDLGSVVSNGDQVMTDPLDVPVPRRLFTWVDVDAHLTKLVTLGLWPEWLLECSAYWDSLVLTVAQNTAHEAVWTWLARAFGPLTVDPEAAAIQLESFDQSNGRFLPVQIAPNNGDELYSVRVPSWHDKFITRELANPLPAPKEPDFASGGVKVCAFHSYKGGVGRTLHAVALAMSLAADPAHPCRVLLVDADLEAPGITWMVAAEQPEINFSFEDFLALLHGSTDGTPLEAIALAGQYLEQQDLGDIVILPARRDIDRISASPISPIDLLNAEGRDQYFLTESIAQLAKAVGAEVAIVDLRAGTSELSAPVLLDPRVHRAFVTTLSDQSIRGTIKLLEEIGLRAPSIRETDPVATVIVTHHIPERSAALTRGAARLAAAVAGTVRGASPAQPIELDIAARPALSTFETDLVTLPGRWSEVIQKIKRNGLDEVVSELASALRPDRNVVAPYQAAISAEIMDRRRLELSGVCQRFAKFSSGDEMPPELMAADFYQYISRSIAFGAQVEVFVGGPGSGKTSLFLWLSCLSDPAVLLETTRTPTRSLPRRLTSAQAEGREVRMVPLYAPRDAMERLAQITMPPSLVDRSQTVASRIRDELQSAGAETRWAEMWVDCMAIAAGIAETEDAPTGREGLVRLARSQRTIFLLDGLDELFPDILTNEVQKAALAALWNEVMPWVETLRDNLGFIAFINPAVMPDRRTGPRYSSRTASLDWEQDDALNFVDWLCERARVRDAKEDTRRYIQQADSLDWLWGQRLGPNDSRVARSIDWFLDSVSGFNGVIRASDVAAVIGEAARLSVAGSDDSSSEWEDRVLAPHALIEAVERVGRHKVFSLIEFDSIVGPILKKMSELDSSLKVLPFDADAADLTRVEVRALLANSILHRVDGGQYWLSKLYRLGLGFEPTEFSPQLAMFRGVTRSPRARSYYR</sequence>
<proteinExistence type="predicted"/>
<dbReference type="RefSeq" id="WP_212531434.1">
    <property type="nucleotide sequence ID" value="NZ_JAGSOG010000173.1"/>
</dbReference>
<dbReference type="NCBIfam" id="NF047398">
    <property type="entry name" value="AAA_KGGVGR"/>
    <property type="match status" value="1"/>
</dbReference>
<dbReference type="GO" id="GO:0009898">
    <property type="term" value="C:cytoplasmic side of plasma membrane"/>
    <property type="evidence" value="ECO:0007669"/>
    <property type="project" value="TreeGrafter"/>
</dbReference>
<dbReference type="GO" id="GO:0005829">
    <property type="term" value="C:cytosol"/>
    <property type="evidence" value="ECO:0007669"/>
    <property type="project" value="TreeGrafter"/>
</dbReference>
<reference evidence="3" key="1">
    <citation type="submission" date="2021-04" db="EMBL/GenBank/DDBJ databases">
        <title>Genome based classification of Actinospica acidithermotolerans sp. nov., an actinobacterium isolated from an Indonesian hot spring.</title>
        <authorList>
            <person name="Kusuma A.B."/>
            <person name="Putra K.E."/>
            <person name="Nafisah S."/>
            <person name="Loh J."/>
            <person name="Nouioui I."/>
            <person name="Goodfellow M."/>
        </authorList>
    </citation>
    <scope>NUCLEOTIDE SEQUENCE</scope>
    <source>
        <strain evidence="3">CSCA 57</strain>
    </source>
</reference>
<name>A0A941EV51_9ACTN</name>
<dbReference type="Proteomes" id="UP000675781">
    <property type="component" value="Unassembled WGS sequence"/>
</dbReference>
<gene>
    <name evidence="3" type="ORF">KDL01_27040</name>
</gene>
<evidence type="ECO:0000256" key="1">
    <source>
        <dbReference type="ARBA" id="ARBA00022741"/>
    </source>
</evidence>
<dbReference type="GO" id="GO:0016887">
    <property type="term" value="F:ATP hydrolysis activity"/>
    <property type="evidence" value="ECO:0007669"/>
    <property type="project" value="TreeGrafter"/>
</dbReference>
<evidence type="ECO:0000313" key="3">
    <source>
        <dbReference type="EMBL" id="MBR7836962.1"/>
    </source>
</evidence>
<accession>A0A941EV51</accession>
<dbReference type="InterPro" id="IPR050625">
    <property type="entry name" value="ParA/MinD_ATPase"/>
</dbReference>
<keyword evidence="1" id="KW-0547">Nucleotide-binding</keyword>
<comment type="caution">
    <text evidence="3">The sequence shown here is derived from an EMBL/GenBank/DDBJ whole genome shotgun (WGS) entry which is preliminary data.</text>
</comment>
<dbReference type="GO" id="GO:0005524">
    <property type="term" value="F:ATP binding"/>
    <property type="evidence" value="ECO:0007669"/>
    <property type="project" value="UniProtKB-KW"/>
</dbReference>
<dbReference type="GO" id="GO:0051782">
    <property type="term" value="P:negative regulation of cell division"/>
    <property type="evidence" value="ECO:0007669"/>
    <property type="project" value="TreeGrafter"/>
</dbReference>
<keyword evidence="4" id="KW-1185">Reference proteome</keyword>
<evidence type="ECO:0000313" key="4">
    <source>
        <dbReference type="Proteomes" id="UP000675781"/>
    </source>
</evidence>
<dbReference type="SUPFAM" id="SSF52540">
    <property type="entry name" value="P-loop containing nucleoside triphosphate hydrolases"/>
    <property type="match status" value="2"/>
</dbReference>
<dbReference type="EMBL" id="JAGSOG010000173">
    <property type="protein sequence ID" value="MBR7836962.1"/>
    <property type="molecule type" value="Genomic_DNA"/>
</dbReference>